<evidence type="ECO:0000313" key="1">
    <source>
        <dbReference type="EMBL" id="AUC20614.1"/>
    </source>
</evidence>
<dbReference type="RefSeq" id="WP_208889911.1">
    <property type="nucleotide sequence ID" value="NZ_CP019336.1"/>
</dbReference>
<dbReference type="Proteomes" id="UP000232721">
    <property type="component" value="Chromosome"/>
</dbReference>
<proteinExistence type="predicted"/>
<keyword evidence="2" id="KW-1185">Reference proteome</keyword>
<organism evidence="1 2">
    <name type="scientific">Polaribacter sejongensis</name>
    <dbReference type="NCBI Taxonomy" id="985043"/>
    <lineage>
        <taxon>Bacteria</taxon>
        <taxon>Pseudomonadati</taxon>
        <taxon>Bacteroidota</taxon>
        <taxon>Flavobacteriia</taxon>
        <taxon>Flavobacteriales</taxon>
        <taxon>Flavobacteriaceae</taxon>
    </lineage>
</organism>
<reference evidence="1 2" key="1">
    <citation type="submission" date="2017-02" db="EMBL/GenBank/DDBJ databases">
        <title>Trade-off between light-utilization and light-protection in marine flavobacteria.</title>
        <authorList>
            <person name="Kumagai Y."/>
            <person name="Yoshizawa S."/>
            <person name="Kogure K."/>
            <person name="Iwasaki W."/>
        </authorList>
    </citation>
    <scope>NUCLEOTIDE SEQUENCE [LARGE SCALE GENOMIC DNA]</scope>
    <source>
        <strain evidence="1 2">KCTC 23670</strain>
    </source>
</reference>
<accession>A0ABM6PV92</accession>
<evidence type="ECO:0000313" key="2">
    <source>
        <dbReference type="Proteomes" id="UP000232721"/>
    </source>
</evidence>
<protein>
    <submittedName>
        <fullName evidence="1">Uncharacterized protein</fullName>
    </submittedName>
</protein>
<name>A0ABM6PV92_9FLAO</name>
<gene>
    <name evidence="1" type="ORF">BTO15_00120</name>
</gene>
<sequence>MEKLKVSSWNDGKQNTNGKGYGIRVGVKGREFFEKNISKINLSIENSEFFEVKITEGFWRNCTEFRDKRIGEWMIKNNLAPWKKGENPKFNLTILPNNSFHLEKLK</sequence>
<dbReference type="EMBL" id="CP019336">
    <property type="protein sequence ID" value="AUC20614.1"/>
    <property type="molecule type" value="Genomic_DNA"/>
</dbReference>